<dbReference type="RefSeq" id="XP_018997737.1">
    <property type="nucleotide sequence ID" value="XM_019135310.1"/>
</dbReference>
<feature type="compositionally biased region" description="Low complexity" evidence="1">
    <location>
        <begin position="220"/>
        <end position="231"/>
    </location>
</feature>
<dbReference type="Proteomes" id="UP000094065">
    <property type="component" value="Unassembled WGS sequence"/>
</dbReference>
<protein>
    <submittedName>
        <fullName evidence="2">Uncharacterized protein</fullName>
    </submittedName>
</protein>
<sequence>MPYLPPGSDTPTALPIIPRTKHRAKDVDRPAALPSIKKITTAEDILAAQLAHIDVRSPLTDSEEEEGEEEEHDPPMLEHESQGHPSPAGTSIRTLSSQGHGGGGGELHPRSLSISHDLGGKTPDCEHVEHALHTQSPSPPSSPSRNEVSFREEGEEGGGGEGDGDEVRKVAGEMEAAVKERTGIQVEIKLASPGEKDAVSMYSEAIYAYTHSLYLQAKISSASASSKSSSNKGERKKTGSFGSKMSGMERMAQQKALAARLNG</sequence>
<feature type="region of interest" description="Disordered" evidence="1">
    <location>
        <begin position="220"/>
        <end position="263"/>
    </location>
</feature>
<accession>A0A1E3I5F5</accession>
<dbReference type="GeneID" id="30153138"/>
<organism evidence="2 3">
    <name type="scientific">Cryptococcus amylolentus CBS 6039</name>
    <dbReference type="NCBI Taxonomy" id="1295533"/>
    <lineage>
        <taxon>Eukaryota</taxon>
        <taxon>Fungi</taxon>
        <taxon>Dikarya</taxon>
        <taxon>Basidiomycota</taxon>
        <taxon>Agaricomycotina</taxon>
        <taxon>Tremellomycetes</taxon>
        <taxon>Tremellales</taxon>
        <taxon>Cryptococcaceae</taxon>
        <taxon>Cryptococcus</taxon>
    </lineage>
</organism>
<comment type="caution">
    <text evidence="2">The sequence shown here is derived from an EMBL/GenBank/DDBJ whole genome shotgun (WGS) entry which is preliminary data.</text>
</comment>
<feature type="compositionally biased region" description="Acidic residues" evidence="1">
    <location>
        <begin position="61"/>
        <end position="72"/>
    </location>
</feature>
<dbReference type="AlphaFoldDB" id="A0A1E3I5F5"/>
<dbReference type="EMBL" id="AWGJ01000002">
    <property type="protein sequence ID" value="ODN83737.1"/>
    <property type="molecule type" value="Genomic_DNA"/>
</dbReference>
<name>A0A1E3I5F5_9TREE</name>
<evidence type="ECO:0000313" key="3">
    <source>
        <dbReference type="Proteomes" id="UP000094065"/>
    </source>
</evidence>
<evidence type="ECO:0000313" key="2">
    <source>
        <dbReference type="EMBL" id="ODN83737.1"/>
    </source>
</evidence>
<proteinExistence type="predicted"/>
<feature type="compositionally biased region" description="Acidic residues" evidence="1">
    <location>
        <begin position="153"/>
        <end position="164"/>
    </location>
</feature>
<dbReference type="OrthoDB" id="2575646at2759"/>
<feature type="compositionally biased region" description="Polar residues" evidence="1">
    <location>
        <begin position="88"/>
        <end position="98"/>
    </location>
</feature>
<gene>
    <name evidence="2" type="ORF">L202_01829</name>
</gene>
<feature type="region of interest" description="Disordered" evidence="1">
    <location>
        <begin position="54"/>
        <end position="169"/>
    </location>
</feature>
<keyword evidence="3" id="KW-1185">Reference proteome</keyword>
<reference evidence="2 3" key="1">
    <citation type="submission" date="2016-06" db="EMBL/GenBank/DDBJ databases">
        <title>Evolution of pathogenesis and genome organization in the Tremellales.</title>
        <authorList>
            <person name="Cuomo C."/>
            <person name="Litvintseva A."/>
            <person name="Heitman J."/>
            <person name="Chen Y."/>
            <person name="Sun S."/>
            <person name="Springer D."/>
            <person name="Dromer F."/>
            <person name="Young S."/>
            <person name="Zeng Q."/>
            <person name="Chapman S."/>
            <person name="Gujja S."/>
            <person name="Saif S."/>
            <person name="Birren B."/>
        </authorList>
    </citation>
    <scope>NUCLEOTIDE SEQUENCE [LARGE SCALE GENOMIC DNA]</scope>
    <source>
        <strain evidence="2 3">CBS 6039</strain>
    </source>
</reference>
<feature type="compositionally biased region" description="Basic and acidic residues" evidence="1">
    <location>
        <begin position="73"/>
        <end position="82"/>
    </location>
</feature>
<evidence type="ECO:0000256" key="1">
    <source>
        <dbReference type="SAM" id="MobiDB-lite"/>
    </source>
</evidence>
<feature type="region of interest" description="Disordered" evidence="1">
    <location>
        <begin position="1"/>
        <end position="33"/>
    </location>
</feature>
<feature type="compositionally biased region" description="Basic and acidic residues" evidence="1">
    <location>
        <begin position="123"/>
        <end position="132"/>
    </location>
</feature>